<dbReference type="OrthoDB" id="1113830at2"/>
<dbReference type="Proteomes" id="UP000026249">
    <property type="component" value="Unassembled WGS sequence"/>
</dbReference>
<feature type="domain" description="Putative acyltransferase ACT14924-like acyltransferase" evidence="1">
    <location>
        <begin position="86"/>
        <end position="232"/>
    </location>
</feature>
<proteinExistence type="predicted"/>
<dbReference type="RefSeq" id="WP_035254991.1">
    <property type="nucleotide sequence ID" value="NZ_JFKE01000001.1"/>
</dbReference>
<name>A0A037ZLG4_9RHOB</name>
<gene>
    <name evidence="2" type="ORF">ACMU_00015</name>
</gene>
<dbReference type="Pfam" id="PF19576">
    <property type="entry name" value="Acyltransf_2"/>
    <property type="match status" value="1"/>
</dbReference>
<dbReference type="EMBL" id="JFKE01000001">
    <property type="protein sequence ID" value="KAJ56909.1"/>
    <property type="molecule type" value="Genomic_DNA"/>
</dbReference>
<comment type="caution">
    <text evidence="2">The sequence shown here is derived from an EMBL/GenBank/DDBJ whole genome shotgun (WGS) entry which is preliminary data.</text>
</comment>
<protein>
    <submittedName>
        <fullName evidence="2">Acyltransferase</fullName>
    </submittedName>
</protein>
<evidence type="ECO:0000259" key="1">
    <source>
        <dbReference type="Pfam" id="PF19576"/>
    </source>
</evidence>
<reference evidence="2 3" key="1">
    <citation type="submission" date="2014-03" db="EMBL/GenBank/DDBJ databases">
        <title>Draft Genome Sequence of Actibacterium mucosum KCTC 23349, a Marine Alphaproteobacterium with Complex Ionic Requirements Isolated from Mediterranean Seawater at Malvarrosa Beach, Valencia, Spain.</title>
        <authorList>
            <person name="Arahal D.R."/>
            <person name="Shao Z."/>
            <person name="Lai Q."/>
            <person name="Pujalte M.J."/>
        </authorList>
    </citation>
    <scope>NUCLEOTIDE SEQUENCE [LARGE SCALE GENOMIC DNA]</scope>
    <source>
        <strain evidence="2 3">KCTC 23349</strain>
    </source>
</reference>
<keyword evidence="2" id="KW-0012">Acyltransferase</keyword>
<dbReference type="AlphaFoldDB" id="A0A037ZLG4"/>
<accession>A0A037ZLG4</accession>
<evidence type="ECO:0000313" key="3">
    <source>
        <dbReference type="Proteomes" id="UP000026249"/>
    </source>
</evidence>
<dbReference type="CDD" id="cd07986">
    <property type="entry name" value="LPLAT_ACT14924-like"/>
    <property type="match status" value="1"/>
</dbReference>
<evidence type="ECO:0000313" key="2">
    <source>
        <dbReference type="EMBL" id="KAJ56909.1"/>
    </source>
</evidence>
<keyword evidence="2" id="KW-0808">Transferase</keyword>
<dbReference type="STRING" id="1454373.ACMU_00015"/>
<dbReference type="InterPro" id="IPR045746">
    <property type="entry name" value="ACT14924-like_Acyltransf_dom"/>
</dbReference>
<keyword evidence="3" id="KW-1185">Reference proteome</keyword>
<dbReference type="GO" id="GO:0016746">
    <property type="term" value="F:acyltransferase activity"/>
    <property type="evidence" value="ECO:0007669"/>
    <property type="project" value="UniProtKB-KW"/>
</dbReference>
<sequence length="296" mass="33344">MTTQNSRSKGRRAERDVPVVYDRASLTYSNTFESAIVRTFIRAMEWMTGKITIVRRIREFERRGAPEGQAFWGATMDVMGIDLQTPQEQLDRIPAEGPVVLVANHPHGLVDGMILADLVGRRRDDYRILTRALLTGIDESAASYMIPVPFPHQADAQREMIRMRAAAMEHLGTNGLIALFPSGVVATSETAFGPVVEAEWNVFTAKMIRKSGATIVPLYFQGSNSRWYQVANKISAVLRQGLLIHEVVHSFDKPQAPIIGHPITPEEWAEPIQNPRQFMAWLRERTLALKDNPDQR</sequence>
<organism evidence="2 3">
    <name type="scientific">Actibacterium mucosum KCTC 23349</name>
    <dbReference type="NCBI Taxonomy" id="1454373"/>
    <lineage>
        <taxon>Bacteria</taxon>
        <taxon>Pseudomonadati</taxon>
        <taxon>Pseudomonadota</taxon>
        <taxon>Alphaproteobacteria</taxon>
        <taxon>Rhodobacterales</taxon>
        <taxon>Roseobacteraceae</taxon>
        <taxon>Actibacterium</taxon>
    </lineage>
</organism>